<evidence type="ECO:0000259" key="3">
    <source>
        <dbReference type="Pfam" id="PF01569"/>
    </source>
</evidence>
<feature type="transmembrane region" description="Helical" evidence="2">
    <location>
        <begin position="78"/>
        <end position="104"/>
    </location>
</feature>
<feature type="transmembrane region" description="Helical" evidence="2">
    <location>
        <begin position="149"/>
        <end position="166"/>
    </location>
</feature>
<keyword evidence="2" id="KW-0812">Transmembrane</keyword>
<evidence type="ECO:0000313" key="4">
    <source>
        <dbReference type="EMBL" id="GAB97346.1"/>
    </source>
</evidence>
<dbReference type="RefSeq" id="WP_006593878.1">
    <property type="nucleotide sequence ID" value="NZ_BAHD01000065.1"/>
</dbReference>
<feature type="transmembrane region" description="Helical" evidence="2">
    <location>
        <begin position="30"/>
        <end position="58"/>
    </location>
</feature>
<dbReference type="AlphaFoldDB" id="K6WU50"/>
<dbReference type="InterPro" id="IPR036938">
    <property type="entry name" value="PAP2/HPO_sf"/>
</dbReference>
<feature type="transmembrane region" description="Helical" evidence="2">
    <location>
        <begin position="200"/>
        <end position="220"/>
    </location>
</feature>
<feature type="transmembrane region" description="Helical" evidence="2">
    <location>
        <begin position="173"/>
        <end position="194"/>
    </location>
</feature>
<dbReference type="Pfam" id="PF01569">
    <property type="entry name" value="PAP2"/>
    <property type="match status" value="1"/>
</dbReference>
<dbReference type="OrthoDB" id="3240395at2"/>
<feature type="region of interest" description="Disordered" evidence="1">
    <location>
        <begin position="1"/>
        <end position="23"/>
    </location>
</feature>
<sequence>MESVQSWESREPSGRREAVSGDRRHGRERAVAVLSTLLIVLGGLTVAGLTMLVVWTHLGQRADERSLWSIAVPAQFRAFIHAWLDVVSLEFIALAVGVSVLLALLRRRPRAALAALVVVAGANITTQILKAAIPRPEYGVGNAMNSLPSGHTTVMASLALALLFTAGRPLRPLLVVFVSAAATFTGAATVIERWHRPSDVIAALGVCAAWAGVAGLLGLLPRGRARGAGGGPAGMSSARVTGDRMSSGRVAKRRGIRVGTYLLCGVLGAVGVGALLIVGGLVAHGEPSNVIVGGVMLTATGLTGALLAALVGMTLDAQDALDQARMWQPELDPERPEPGGSTPPSDPWRRRGPAAGSWESRTSIG</sequence>
<feature type="transmembrane region" description="Helical" evidence="2">
    <location>
        <begin position="261"/>
        <end position="284"/>
    </location>
</feature>
<dbReference type="CDD" id="cd01610">
    <property type="entry name" value="PAP2_like"/>
    <property type="match status" value="1"/>
</dbReference>
<feature type="compositionally biased region" description="Basic and acidic residues" evidence="1">
    <location>
        <begin position="8"/>
        <end position="23"/>
    </location>
</feature>
<dbReference type="Gene3D" id="1.20.144.10">
    <property type="entry name" value="Phosphatidic acid phosphatase type 2/haloperoxidase"/>
    <property type="match status" value="1"/>
</dbReference>
<evidence type="ECO:0000256" key="1">
    <source>
        <dbReference type="SAM" id="MobiDB-lite"/>
    </source>
</evidence>
<evidence type="ECO:0000313" key="5">
    <source>
        <dbReference type="Proteomes" id="UP000008366"/>
    </source>
</evidence>
<dbReference type="InterPro" id="IPR000326">
    <property type="entry name" value="PAP2/HPO"/>
</dbReference>
<evidence type="ECO:0000256" key="2">
    <source>
        <dbReference type="SAM" id="Phobius"/>
    </source>
</evidence>
<keyword evidence="2" id="KW-1133">Transmembrane helix</keyword>
<keyword evidence="2" id="KW-0472">Membrane</keyword>
<keyword evidence="5" id="KW-1185">Reference proteome</keyword>
<feature type="region of interest" description="Disordered" evidence="1">
    <location>
        <begin position="327"/>
        <end position="365"/>
    </location>
</feature>
<dbReference type="eggNOG" id="COG0671">
    <property type="taxonomic scope" value="Bacteria"/>
</dbReference>
<dbReference type="EMBL" id="BAHD01000065">
    <property type="protein sequence ID" value="GAB97346.1"/>
    <property type="molecule type" value="Genomic_DNA"/>
</dbReference>
<comment type="caution">
    <text evidence="4">The sequence shown here is derived from an EMBL/GenBank/DDBJ whole genome shotgun (WGS) entry which is preliminary data.</text>
</comment>
<accession>K6WU50</accession>
<protein>
    <recommendedName>
        <fullName evidence="3">Phosphatidic acid phosphatase type 2/haloperoxidase domain-containing protein</fullName>
    </recommendedName>
</protein>
<gene>
    <name evidence="4" type="ORF">KILIM_065_00230</name>
</gene>
<feature type="transmembrane region" description="Helical" evidence="2">
    <location>
        <begin position="290"/>
        <end position="315"/>
    </location>
</feature>
<feature type="transmembrane region" description="Helical" evidence="2">
    <location>
        <begin position="111"/>
        <end position="129"/>
    </location>
</feature>
<name>K6WU50_9MICO</name>
<proteinExistence type="predicted"/>
<dbReference type="Proteomes" id="UP000008366">
    <property type="component" value="Unassembled WGS sequence"/>
</dbReference>
<organism evidence="4 5">
    <name type="scientific">Kineosphaera limosa NBRC 100340</name>
    <dbReference type="NCBI Taxonomy" id="1184609"/>
    <lineage>
        <taxon>Bacteria</taxon>
        <taxon>Bacillati</taxon>
        <taxon>Actinomycetota</taxon>
        <taxon>Actinomycetes</taxon>
        <taxon>Micrococcales</taxon>
        <taxon>Dermatophilaceae</taxon>
        <taxon>Kineosphaera</taxon>
    </lineage>
</organism>
<reference evidence="4 5" key="1">
    <citation type="submission" date="2012-08" db="EMBL/GenBank/DDBJ databases">
        <title>Whole genome shotgun sequence of Kineosphaera limosa NBRC 100340.</title>
        <authorList>
            <person name="Yoshida I."/>
            <person name="Isaki S."/>
            <person name="Hosoyama A."/>
            <person name="Tsuchikane K."/>
            <person name="Katsumata H."/>
            <person name="Ando Y."/>
            <person name="Ohji S."/>
            <person name="Hamada M."/>
            <person name="Tamura T."/>
            <person name="Yamazoe A."/>
            <person name="Yamazaki S."/>
            <person name="Fujita N."/>
        </authorList>
    </citation>
    <scope>NUCLEOTIDE SEQUENCE [LARGE SCALE GENOMIC DNA]</scope>
    <source>
        <strain evidence="4 5">NBRC 100340</strain>
    </source>
</reference>
<feature type="domain" description="Phosphatidic acid phosphatase type 2/haloperoxidase" evidence="3">
    <location>
        <begin position="116"/>
        <end position="213"/>
    </location>
</feature>
<dbReference type="STRING" id="1184609.KILIM_065_00230"/>
<dbReference type="SUPFAM" id="SSF48317">
    <property type="entry name" value="Acid phosphatase/Vanadium-dependent haloperoxidase"/>
    <property type="match status" value="1"/>
</dbReference>